<protein>
    <submittedName>
        <fullName evidence="2">GNAT family N-acetyltransferase</fullName>
    </submittedName>
</protein>
<evidence type="ECO:0000313" key="3">
    <source>
        <dbReference type="Proteomes" id="UP001500839"/>
    </source>
</evidence>
<evidence type="ECO:0000259" key="1">
    <source>
        <dbReference type="PROSITE" id="PS51186"/>
    </source>
</evidence>
<name>A0ABP9CQX8_9ACTN</name>
<dbReference type="InterPro" id="IPR025289">
    <property type="entry name" value="DUF4081"/>
</dbReference>
<sequence length="278" mass="29899">MLKLLGTRVLGTRERDAVVRALGADPVAACMIAARVQQRGLGRSALGGEMWTRGGPERALCFSGGNLVPLVGTRHDIEAFADRALRGPRLCTSLVGRSELAIPMWAVLESRWGPAREVRSDQPLLALDAAPAVTPDPLVRRVTMDDLAPYLEAAVAMFIEEVGIDPRLHDGGQGYRERVAATIRAGRAWARIADGRVLFKAEVGSYSDKVGQIQGVWVRPGERARGLGTRGTATVCAELRAAGRTPSLYVNSFNAPARASYARIGFRQVATFATVLID</sequence>
<dbReference type="Gene3D" id="3.40.630.30">
    <property type="match status" value="1"/>
</dbReference>
<keyword evidence="3" id="KW-1185">Reference proteome</keyword>
<dbReference type="RefSeq" id="WP_200175983.1">
    <property type="nucleotide sequence ID" value="NZ_BAABKQ010000001.1"/>
</dbReference>
<dbReference type="PROSITE" id="PS51186">
    <property type="entry name" value="GNAT"/>
    <property type="match status" value="1"/>
</dbReference>
<dbReference type="Pfam" id="PF08445">
    <property type="entry name" value="FR47"/>
    <property type="match status" value="1"/>
</dbReference>
<dbReference type="InterPro" id="IPR000182">
    <property type="entry name" value="GNAT_dom"/>
</dbReference>
<organism evidence="2 3">
    <name type="scientific">Tomitella cavernea</name>
    <dbReference type="NCBI Taxonomy" id="1387982"/>
    <lineage>
        <taxon>Bacteria</taxon>
        <taxon>Bacillati</taxon>
        <taxon>Actinomycetota</taxon>
        <taxon>Actinomycetes</taxon>
        <taxon>Mycobacteriales</taxon>
        <taxon>Tomitella</taxon>
    </lineage>
</organism>
<dbReference type="InterPro" id="IPR016181">
    <property type="entry name" value="Acyl_CoA_acyltransferase"/>
</dbReference>
<reference evidence="3" key="1">
    <citation type="journal article" date="2019" name="Int. J. Syst. Evol. Microbiol.">
        <title>The Global Catalogue of Microorganisms (GCM) 10K type strain sequencing project: providing services to taxonomists for standard genome sequencing and annotation.</title>
        <authorList>
            <consortium name="The Broad Institute Genomics Platform"/>
            <consortium name="The Broad Institute Genome Sequencing Center for Infectious Disease"/>
            <person name="Wu L."/>
            <person name="Ma J."/>
        </authorList>
    </citation>
    <scope>NUCLEOTIDE SEQUENCE [LARGE SCALE GENOMIC DNA]</scope>
    <source>
        <strain evidence="3">JCM 18542</strain>
    </source>
</reference>
<feature type="domain" description="N-acetyltransferase" evidence="1">
    <location>
        <begin position="137"/>
        <end position="278"/>
    </location>
</feature>
<dbReference type="InterPro" id="IPR016794">
    <property type="entry name" value="UCP21603_acetyltransf"/>
</dbReference>
<proteinExistence type="predicted"/>
<dbReference type="PIRSF" id="PIRSF021603">
    <property type="entry name" value="UCP21603_acetyltransf"/>
    <property type="match status" value="1"/>
</dbReference>
<evidence type="ECO:0000313" key="2">
    <source>
        <dbReference type="EMBL" id="GAA4816202.1"/>
    </source>
</evidence>
<accession>A0ABP9CQX8</accession>
<gene>
    <name evidence="2" type="ORF">GCM10023353_22860</name>
</gene>
<dbReference type="Proteomes" id="UP001500839">
    <property type="component" value="Unassembled WGS sequence"/>
</dbReference>
<dbReference type="SUPFAM" id="SSF55729">
    <property type="entry name" value="Acyl-CoA N-acyltransferases (Nat)"/>
    <property type="match status" value="1"/>
</dbReference>
<dbReference type="InterPro" id="IPR013653">
    <property type="entry name" value="GCN5-like_dom"/>
</dbReference>
<comment type="caution">
    <text evidence="2">The sequence shown here is derived from an EMBL/GenBank/DDBJ whole genome shotgun (WGS) entry which is preliminary data.</text>
</comment>
<dbReference type="EMBL" id="BAABKQ010000001">
    <property type="protein sequence ID" value="GAA4816202.1"/>
    <property type="molecule type" value="Genomic_DNA"/>
</dbReference>
<dbReference type="Pfam" id="PF13312">
    <property type="entry name" value="DUF4081"/>
    <property type="match status" value="1"/>
</dbReference>